<dbReference type="EMBL" id="JADIMO010000016">
    <property type="protein sequence ID" value="MBO8444262.1"/>
    <property type="molecule type" value="Genomic_DNA"/>
</dbReference>
<dbReference type="InterPro" id="IPR023996">
    <property type="entry name" value="TonB-dep_OMP_SusC/RagA"/>
</dbReference>
<gene>
    <name evidence="10" type="ORF">IAC23_01020</name>
</gene>
<evidence type="ECO:0000256" key="3">
    <source>
        <dbReference type="ARBA" id="ARBA00022452"/>
    </source>
</evidence>
<reference evidence="10" key="2">
    <citation type="journal article" date="2021" name="PeerJ">
        <title>Extensive microbial diversity within the chicken gut microbiome revealed by metagenomics and culture.</title>
        <authorList>
            <person name="Gilroy R."/>
            <person name="Ravi A."/>
            <person name="Getino M."/>
            <person name="Pursley I."/>
            <person name="Horton D.L."/>
            <person name="Alikhan N.F."/>
            <person name="Baker D."/>
            <person name="Gharbi K."/>
            <person name="Hall N."/>
            <person name="Watson M."/>
            <person name="Adriaenssens E.M."/>
            <person name="Foster-Nyarko E."/>
            <person name="Jarju S."/>
            <person name="Secka A."/>
            <person name="Antonio M."/>
            <person name="Oren A."/>
            <person name="Chaudhuri R.R."/>
            <person name="La Ragione R."/>
            <person name="Hildebrand F."/>
            <person name="Pallen M.J."/>
        </authorList>
    </citation>
    <scope>NUCLEOTIDE SEQUENCE</scope>
    <source>
        <strain evidence="10">D5-748</strain>
    </source>
</reference>
<evidence type="ECO:0000256" key="5">
    <source>
        <dbReference type="ARBA" id="ARBA00023136"/>
    </source>
</evidence>
<organism evidence="10 11">
    <name type="scientific">Candidatus Cryptobacteroides merdavium</name>
    <dbReference type="NCBI Taxonomy" id="2840769"/>
    <lineage>
        <taxon>Bacteria</taxon>
        <taxon>Pseudomonadati</taxon>
        <taxon>Bacteroidota</taxon>
        <taxon>Bacteroidia</taxon>
        <taxon>Bacteroidales</taxon>
        <taxon>Candidatus Cryptobacteroides</taxon>
    </lineage>
</organism>
<evidence type="ECO:0000256" key="1">
    <source>
        <dbReference type="ARBA" id="ARBA00004571"/>
    </source>
</evidence>
<keyword evidence="6 7" id="KW-0998">Cell outer membrane</keyword>
<dbReference type="AlphaFoldDB" id="A0A9D9EBK0"/>
<evidence type="ECO:0000313" key="10">
    <source>
        <dbReference type="EMBL" id="MBO8444262.1"/>
    </source>
</evidence>
<dbReference type="Gene3D" id="2.170.130.10">
    <property type="entry name" value="TonB-dependent receptor, plug domain"/>
    <property type="match status" value="1"/>
</dbReference>
<feature type="signal peptide" evidence="8">
    <location>
        <begin position="1"/>
        <end position="21"/>
    </location>
</feature>
<evidence type="ECO:0000256" key="7">
    <source>
        <dbReference type="PROSITE-ProRule" id="PRU01360"/>
    </source>
</evidence>
<dbReference type="Proteomes" id="UP000823619">
    <property type="component" value="Unassembled WGS sequence"/>
</dbReference>
<keyword evidence="4 7" id="KW-0812">Transmembrane</keyword>
<dbReference type="InterPro" id="IPR037066">
    <property type="entry name" value="Plug_dom_sf"/>
</dbReference>
<dbReference type="PROSITE" id="PS52016">
    <property type="entry name" value="TONB_DEPENDENT_REC_3"/>
    <property type="match status" value="1"/>
</dbReference>
<dbReference type="SUPFAM" id="SSF49464">
    <property type="entry name" value="Carboxypeptidase regulatory domain-like"/>
    <property type="match status" value="1"/>
</dbReference>
<evidence type="ECO:0000313" key="11">
    <source>
        <dbReference type="Proteomes" id="UP000823619"/>
    </source>
</evidence>
<feature type="chain" id="PRO_5039524512" evidence="8">
    <location>
        <begin position="22"/>
        <end position="1029"/>
    </location>
</feature>
<evidence type="ECO:0000256" key="8">
    <source>
        <dbReference type="SAM" id="SignalP"/>
    </source>
</evidence>
<sequence>MDKRLLFLLSLSMIFSPLRMAAQDILTGTVRDMAGPMVGTVVLNKDNGSYVSTDLDGNFSLSDVEKGQTLEFSHMGYITRTIVWNGESPLMLTMEEESIELDETVVIGYGSVKKKDLTGSVGVIDDRILDGQSTSQLSQALQGVIPGLSVTRSGSMPGASTTINIRGITTMSDSSPLILVDGMMVSSLDNVAMEDVRQITVLKDAASASIYGARAAAGVILITTKEASEGELQIGYNGEFSVITPTELPEFLTDPINYMNMYNEWSWNDAGNPAGGEYAGYSKDYIENYMYNNSYDPITYPDFDWKDAILKNAGLRHKHNLTMMYGNNVIKSRVSASYENVDAMYPGSNHERFSVRSRNNINIGKKLNGSLDFSFRHATKNDPRSGSPLRAAYMYPRIYLGLYPDGRVGPGKEGSLSNTLGALLYGGSDKTVSDIVTAKISLSYKPVDGLSITANFTPTFSFTRLKQMSKAVPVYDAYDTSLLLGYVSGYNTNSLSEERRHSTSYETQVIANYDRTFGKRHNFNIMAGYEDYIYTYETMDAVTNDMELGQFPYLDLANSNSLGVGGSSWQNAYRSFFGRVMYNYDSRYYIQLNARGDASSRFHRNHRWGFFPSASAGWVLTNEEFLKGVRNVDYLKIRASIGSLGNERIGNYPYQTYISFNSAIMYDSSGTSPVQAMSGAQQDYAYEDVHWEKTWNWDVGIDASFFGNRLDFTADYYYKKTTDMLLSVAIPSFTGYSAPEKNAGTMYTRGWELRIGWHDRVGDFTYSINANLSDYRSIMGNLGGKQVFNSDGTIITEGVEYNSWYGYKSDGLFQNDQSIADSPLLVASTKPGDVKYLDVSGPDGVPDNIINETYDRVVLGSSLPHYIYGGSVTLGWKGLSFSVLFNGVGKRLSRITESMIRPLQGQWLSAPAVLLNKDGSRNYWSVYNSEEQNLAARYPRLSHNSGEYNNYKMSDFWLADSSFLRIKNINLSYSFPENLISRINLKGLRVYVNIDDPICFDNWVDGWDPEADASTYIARTYTVGLDIKF</sequence>
<evidence type="ECO:0000259" key="9">
    <source>
        <dbReference type="Pfam" id="PF07715"/>
    </source>
</evidence>
<dbReference type="GO" id="GO:0009279">
    <property type="term" value="C:cell outer membrane"/>
    <property type="evidence" value="ECO:0007669"/>
    <property type="project" value="UniProtKB-SubCell"/>
</dbReference>
<keyword evidence="2 7" id="KW-0813">Transport</keyword>
<dbReference type="Gene3D" id="2.60.40.1120">
    <property type="entry name" value="Carboxypeptidase-like, regulatory domain"/>
    <property type="match status" value="1"/>
</dbReference>
<reference evidence="10" key="1">
    <citation type="submission" date="2020-10" db="EMBL/GenBank/DDBJ databases">
        <authorList>
            <person name="Gilroy R."/>
        </authorList>
    </citation>
    <scope>NUCLEOTIDE SEQUENCE</scope>
    <source>
        <strain evidence="10">D5-748</strain>
    </source>
</reference>
<name>A0A9D9EBK0_9BACT</name>
<keyword evidence="5 7" id="KW-0472">Membrane</keyword>
<evidence type="ECO:0000256" key="4">
    <source>
        <dbReference type="ARBA" id="ARBA00022692"/>
    </source>
</evidence>
<dbReference type="InterPro" id="IPR012910">
    <property type="entry name" value="Plug_dom"/>
</dbReference>
<dbReference type="InterPro" id="IPR008969">
    <property type="entry name" value="CarboxyPept-like_regulatory"/>
</dbReference>
<evidence type="ECO:0000256" key="6">
    <source>
        <dbReference type="ARBA" id="ARBA00023237"/>
    </source>
</evidence>
<dbReference type="NCBIfam" id="TIGR04056">
    <property type="entry name" value="OMP_RagA_SusC"/>
    <property type="match status" value="1"/>
</dbReference>
<protein>
    <submittedName>
        <fullName evidence="10">TonB-dependent receptor</fullName>
    </submittedName>
</protein>
<proteinExistence type="inferred from homology"/>
<accession>A0A9D9EBK0</accession>
<dbReference type="InterPro" id="IPR023997">
    <property type="entry name" value="TonB-dep_OMP_SusC/RagA_CS"/>
</dbReference>
<keyword evidence="10" id="KW-0675">Receptor</keyword>
<dbReference type="SUPFAM" id="SSF56935">
    <property type="entry name" value="Porins"/>
    <property type="match status" value="1"/>
</dbReference>
<dbReference type="Gene3D" id="2.40.170.20">
    <property type="entry name" value="TonB-dependent receptor, beta-barrel domain"/>
    <property type="match status" value="1"/>
</dbReference>
<comment type="subcellular location">
    <subcellularLocation>
        <location evidence="1 7">Cell outer membrane</location>
        <topology evidence="1 7">Multi-pass membrane protein</topology>
    </subcellularLocation>
</comment>
<comment type="similarity">
    <text evidence="7">Belongs to the TonB-dependent receptor family.</text>
</comment>
<keyword evidence="8" id="KW-0732">Signal</keyword>
<evidence type="ECO:0000256" key="2">
    <source>
        <dbReference type="ARBA" id="ARBA00022448"/>
    </source>
</evidence>
<dbReference type="Pfam" id="PF13715">
    <property type="entry name" value="CarbopepD_reg_2"/>
    <property type="match status" value="1"/>
</dbReference>
<dbReference type="NCBIfam" id="TIGR04057">
    <property type="entry name" value="SusC_RagA_signa"/>
    <property type="match status" value="1"/>
</dbReference>
<dbReference type="InterPro" id="IPR039426">
    <property type="entry name" value="TonB-dep_rcpt-like"/>
</dbReference>
<feature type="domain" description="TonB-dependent receptor plug" evidence="9">
    <location>
        <begin position="113"/>
        <end position="219"/>
    </location>
</feature>
<dbReference type="InterPro" id="IPR036942">
    <property type="entry name" value="Beta-barrel_TonB_sf"/>
</dbReference>
<dbReference type="Pfam" id="PF07715">
    <property type="entry name" value="Plug"/>
    <property type="match status" value="1"/>
</dbReference>
<keyword evidence="3 7" id="KW-1134">Transmembrane beta strand</keyword>
<comment type="caution">
    <text evidence="10">The sequence shown here is derived from an EMBL/GenBank/DDBJ whole genome shotgun (WGS) entry which is preliminary data.</text>
</comment>